<evidence type="ECO:0000313" key="6">
    <source>
        <dbReference type="Proteomes" id="UP000264719"/>
    </source>
</evidence>
<reference evidence="5 6" key="1">
    <citation type="journal article" date="2018" name="Nat. Biotechnol.">
        <title>A standardized bacterial taxonomy based on genome phylogeny substantially revises the tree of life.</title>
        <authorList>
            <person name="Parks D.H."/>
            <person name="Chuvochina M."/>
            <person name="Waite D.W."/>
            <person name="Rinke C."/>
            <person name="Skarshewski A."/>
            <person name="Chaumeil P.A."/>
            <person name="Hugenholtz P."/>
        </authorList>
    </citation>
    <scope>NUCLEOTIDE SEQUENCE [LARGE SCALE GENOMIC DNA]</scope>
    <source>
        <strain evidence="5">UBA9169</strain>
    </source>
</reference>
<dbReference type="SUPFAM" id="SSF51316">
    <property type="entry name" value="Mss4-like"/>
    <property type="match status" value="1"/>
</dbReference>
<comment type="catalytic activity">
    <reaction evidence="3">
        <text>L-methionyl-[protein] + [thioredoxin]-disulfide + H2O = L-methionyl-(R)-S-oxide-[protein] + [thioredoxin]-dithiol</text>
        <dbReference type="Rhea" id="RHEA:24164"/>
        <dbReference type="Rhea" id="RHEA-COMP:10698"/>
        <dbReference type="Rhea" id="RHEA-COMP:10700"/>
        <dbReference type="Rhea" id="RHEA-COMP:12313"/>
        <dbReference type="Rhea" id="RHEA-COMP:12314"/>
        <dbReference type="ChEBI" id="CHEBI:15377"/>
        <dbReference type="ChEBI" id="CHEBI:16044"/>
        <dbReference type="ChEBI" id="CHEBI:29950"/>
        <dbReference type="ChEBI" id="CHEBI:45764"/>
        <dbReference type="ChEBI" id="CHEBI:50058"/>
        <dbReference type="EC" id="1.8.4.12"/>
    </reaction>
</comment>
<evidence type="ECO:0000256" key="2">
    <source>
        <dbReference type="ARBA" id="ARBA00023002"/>
    </source>
</evidence>
<proteinExistence type="predicted"/>
<dbReference type="EC" id="1.8.4.12" evidence="1"/>
<dbReference type="AlphaFoldDB" id="A0A348W7W1"/>
<dbReference type="PROSITE" id="PS51790">
    <property type="entry name" value="MSRB"/>
    <property type="match status" value="1"/>
</dbReference>
<evidence type="ECO:0000259" key="4">
    <source>
        <dbReference type="PROSITE" id="PS51790"/>
    </source>
</evidence>
<dbReference type="Gene3D" id="2.170.150.20">
    <property type="entry name" value="Peptide methionine sulfoxide reductase"/>
    <property type="match status" value="1"/>
</dbReference>
<keyword evidence="2" id="KW-0560">Oxidoreductase</keyword>
<dbReference type="Proteomes" id="UP000264719">
    <property type="component" value="Unassembled WGS sequence"/>
</dbReference>
<comment type="caution">
    <text evidence="5">The sequence shown here is derived from an EMBL/GenBank/DDBJ whole genome shotgun (WGS) entry which is preliminary data.</text>
</comment>
<organism evidence="5 6">
    <name type="scientific">Roseovarius nubinhibens</name>
    <dbReference type="NCBI Taxonomy" id="314263"/>
    <lineage>
        <taxon>Bacteria</taxon>
        <taxon>Pseudomonadati</taxon>
        <taxon>Pseudomonadota</taxon>
        <taxon>Alphaproteobacteria</taxon>
        <taxon>Rhodobacterales</taxon>
        <taxon>Roseobacteraceae</taxon>
        <taxon>Roseovarius</taxon>
    </lineage>
</organism>
<accession>A0A348W7W1</accession>
<dbReference type="InterPro" id="IPR011057">
    <property type="entry name" value="Mss4-like_sf"/>
</dbReference>
<feature type="non-terminal residue" evidence="5">
    <location>
        <position position="65"/>
    </location>
</feature>
<sequence length="65" mass="7023">MMLGAGVMALVPLRAARAATTGTEGGFEITRSEAEWRAMLSDLEYAVMREEGTERAGSSPLDKLY</sequence>
<feature type="domain" description="MsrB" evidence="4">
    <location>
        <begin position="33"/>
        <end position="65"/>
    </location>
</feature>
<gene>
    <name evidence="5" type="ORF">DCS45_01940</name>
</gene>
<protein>
    <recommendedName>
        <fullName evidence="1">peptide-methionine (R)-S-oxide reductase</fullName>
        <ecNumber evidence="1">1.8.4.12</ecNumber>
    </recommendedName>
</protein>
<dbReference type="EMBL" id="DMVW01000023">
    <property type="protein sequence ID" value="HAR50623.1"/>
    <property type="molecule type" value="Genomic_DNA"/>
</dbReference>
<dbReference type="InterPro" id="IPR002579">
    <property type="entry name" value="Met_Sox_Rdtase_MsrB_dom"/>
</dbReference>
<name>A0A348W7W1_9RHOB</name>
<evidence type="ECO:0000256" key="3">
    <source>
        <dbReference type="ARBA" id="ARBA00048488"/>
    </source>
</evidence>
<evidence type="ECO:0000256" key="1">
    <source>
        <dbReference type="ARBA" id="ARBA00012499"/>
    </source>
</evidence>
<evidence type="ECO:0000313" key="5">
    <source>
        <dbReference type="EMBL" id="HAR50623.1"/>
    </source>
</evidence>
<dbReference type="GO" id="GO:0033743">
    <property type="term" value="F:peptide-methionine (R)-S-oxide reductase activity"/>
    <property type="evidence" value="ECO:0007669"/>
    <property type="project" value="UniProtKB-EC"/>
</dbReference>